<dbReference type="SUPFAM" id="SSF48371">
    <property type="entry name" value="ARM repeat"/>
    <property type="match status" value="1"/>
</dbReference>
<dbReference type="GO" id="GO:0007023">
    <property type="term" value="P:post-chaperonin tubulin folding pathway"/>
    <property type="evidence" value="ECO:0007669"/>
    <property type="project" value="InterPro"/>
</dbReference>
<protein>
    <recommendedName>
        <fullName evidence="2">Tubulin-folding cofactor D C-terminal domain-containing protein</fullName>
    </recommendedName>
</protein>
<keyword evidence="4" id="KW-1185">Reference proteome</keyword>
<dbReference type="PANTHER" id="PTHR12658:SF0">
    <property type="entry name" value="TUBULIN-SPECIFIC CHAPERONE D"/>
    <property type="match status" value="1"/>
</dbReference>
<dbReference type="GO" id="GO:0016328">
    <property type="term" value="C:lateral plasma membrane"/>
    <property type="evidence" value="ECO:0007669"/>
    <property type="project" value="TreeGrafter"/>
</dbReference>
<feature type="transmembrane region" description="Helical" evidence="1">
    <location>
        <begin position="20"/>
        <end position="41"/>
    </location>
</feature>
<keyword evidence="1" id="KW-1133">Transmembrane helix</keyword>
<dbReference type="Pfam" id="PF12612">
    <property type="entry name" value="TFCD_C"/>
    <property type="match status" value="1"/>
</dbReference>
<dbReference type="GO" id="GO:0070830">
    <property type="term" value="P:bicellular tight junction assembly"/>
    <property type="evidence" value="ECO:0007669"/>
    <property type="project" value="TreeGrafter"/>
</dbReference>
<dbReference type="GO" id="GO:0034333">
    <property type="term" value="P:adherens junction assembly"/>
    <property type="evidence" value="ECO:0007669"/>
    <property type="project" value="TreeGrafter"/>
</dbReference>
<proteinExistence type="predicted"/>
<evidence type="ECO:0000313" key="4">
    <source>
        <dbReference type="Proteomes" id="UP000694388"/>
    </source>
</evidence>
<name>A0A8C4N718_EPTBU</name>
<dbReference type="InterPro" id="IPR033162">
    <property type="entry name" value="TBCD"/>
</dbReference>
<evidence type="ECO:0000313" key="3">
    <source>
        <dbReference type="Ensembl" id="ENSEBUP00000003376.1"/>
    </source>
</evidence>
<dbReference type="InterPro" id="IPR022577">
    <property type="entry name" value="TBCD_C"/>
</dbReference>
<dbReference type="GeneTree" id="ENSGT00390000017103"/>
<evidence type="ECO:0000256" key="1">
    <source>
        <dbReference type="SAM" id="Phobius"/>
    </source>
</evidence>
<keyword evidence="1" id="KW-0472">Membrane</keyword>
<keyword evidence="1" id="KW-0812">Transmembrane</keyword>
<dbReference type="PANTHER" id="PTHR12658">
    <property type="entry name" value="BETA-TUBULIN COFACTOR D"/>
    <property type="match status" value="1"/>
</dbReference>
<dbReference type="Proteomes" id="UP000694388">
    <property type="component" value="Unplaced"/>
</dbReference>
<evidence type="ECO:0000259" key="2">
    <source>
        <dbReference type="Pfam" id="PF12612"/>
    </source>
</evidence>
<reference evidence="3" key="1">
    <citation type="submission" date="2025-08" db="UniProtKB">
        <authorList>
            <consortium name="Ensembl"/>
        </authorList>
    </citation>
    <scope>IDENTIFICATION</scope>
</reference>
<dbReference type="GO" id="GO:0007021">
    <property type="term" value="P:tubulin complex assembly"/>
    <property type="evidence" value="ECO:0007669"/>
    <property type="project" value="InterPro"/>
</dbReference>
<sequence>MRPAGERPLSCVRSFCKSRFAFLFQFICFYDFIFPVCSLIEKLSLSHIPFKNDAIVESWQELIDDCLGNIHTFNTKDRPGIEAAATAALSALSKEFYKTDSGEALLFVQDSLLSRYLEGLHCDIEQVRGSFAMALGVLPDFLLRGRLQQVLQGLYGVTKTPSTFPEFYDARRDAVVAIASVCTTVDACWDGDEQADLCQQNVDTIYNALMEAMNDFTRNIQGDVSLQVRVAAMNAATDVTLLLAKREPRFLTADIMRQLMCAFAPHLGETVKNTQKFATLSFMKLLHHDSPPLDHIPHRRQLEEIFPRNETLQTPTEIFPRAARLLSLPAYRPGMLLALSIAAGNVSTTQVVTKPLLEYIRSNEDSVEMNDFCELLLDILDSNLENARISTELLSAVDIMLSSGCFDVIEDSNHPFPQKLFSLCKRALRNKNLNKLKKIISVFCGLMQFHGELRRDIVKNLLYYLGHRLLQVRVWVAEQLYEMLLMFDDLLSPDDGEVTMCILSETNWHEPPDALKPVLNKLKEYMTKVMPPTALSPQRLVCLSSFQISNPLSQR</sequence>
<dbReference type="GO" id="GO:0048487">
    <property type="term" value="F:beta-tubulin binding"/>
    <property type="evidence" value="ECO:0007669"/>
    <property type="project" value="InterPro"/>
</dbReference>
<feature type="domain" description="Tubulin-folding cofactor D C-terminal" evidence="2">
    <location>
        <begin position="271"/>
        <end position="430"/>
    </location>
</feature>
<dbReference type="Ensembl" id="ENSEBUT00000003745.1">
    <property type="protein sequence ID" value="ENSEBUP00000003376.1"/>
    <property type="gene ID" value="ENSEBUG00000002464.1"/>
</dbReference>
<dbReference type="InterPro" id="IPR016024">
    <property type="entry name" value="ARM-type_fold"/>
</dbReference>
<dbReference type="GO" id="GO:0000226">
    <property type="term" value="P:microtubule cytoskeleton organization"/>
    <property type="evidence" value="ECO:0007669"/>
    <property type="project" value="TreeGrafter"/>
</dbReference>
<organism evidence="3 4">
    <name type="scientific">Eptatretus burgeri</name>
    <name type="common">Inshore hagfish</name>
    <dbReference type="NCBI Taxonomy" id="7764"/>
    <lineage>
        <taxon>Eukaryota</taxon>
        <taxon>Metazoa</taxon>
        <taxon>Chordata</taxon>
        <taxon>Craniata</taxon>
        <taxon>Vertebrata</taxon>
        <taxon>Cyclostomata</taxon>
        <taxon>Myxini</taxon>
        <taxon>Myxiniformes</taxon>
        <taxon>Myxinidae</taxon>
        <taxon>Eptatretinae</taxon>
        <taxon>Eptatretus</taxon>
    </lineage>
</organism>
<dbReference type="GO" id="GO:0005096">
    <property type="term" value="F:GTPase activator activity"/>
    <property type="evidence" value="ECO:0007669"/>
    <property type="project" value="InterPro"/>
</dbReference>
<accession>A0A8C4N718</accession>
<dbReference type="AlphaFoldDB" id="A0A8C4N718"/>
<reference evidence="3" key="2">
    <citation type="submission" date="2025-09" db="UniProtKB">
        <authorList>
            <consortium name="Ensembl"/>
        </authorList>
    </citation>
    <scope>IDENTIFICATION</scope>
</reference>